<protein>
    <submittedName>
        <fullName evidence="1">Uncharacterized protein</fullName>
    </submittedName>
</protein>
<dbReference type="AlphaFoldDB" id="A0AA35X4E2"/>
<keyword evidence="2" id="KW-1185">Reference proteome</keyword>
<proteinExistence type="predicted"/>
<gene>
    <name evidence="1" type="ORF">GBAR_LOCUS24290</name>
</gene>
<evidence type="ECO:0000313" key="1">
    <source>
        <dbReference type="EMBL" id="CAI8043779.1"/>
    </source>
</evidence>
<dbReference type="EMBL" id="CASHTH010003358">
    <property type="protein sequence ID" value="CAI8043779.1"/>
    <property type="molecule type" value="Genomic_DNA"/>
</dbReference>
<name>A0AA35X4E2_GEOBA</name>
<comment type="caution">
    <text evidence="1">The sequence shown here is derived from an EMBL/GenBank/DDBJ whole genome shotgun (WGS) entry which is preliminary data.</text>
</comment>
<reference evidence="1" key="1">
    <citation type="submission" date="2023-03" db="EMBL/GenBank/DDBJ databases">
        <authorList>
            <person name="Steffen K."/>
            <person name="Cardenas P."/>
        </authorList>
    </citation>
    <scope>NUCLEOTIDE SEQUENCE</scope>
</reference>
<sequence>MEVRLLEEKLGGEVGGFKLAFPLHLLQQLHGYERSMHRCTRKKIKSSDMTPCSVIITILNIPSAVDCKSKEKVSLSLNN</sequence>
<evidence type="ECO:0000313" key="2">
    <source>
        <dbReference type="Proteomes" id="UP001174909"/>
    </source>
</evidence>
<accession>A0AA35X4E2</accession>
<dbReference type="Proteomes" id="UP001174909">
    <property type="component" value="Unassembled WGS sequence"/>
</dbReference>
<organism evidence="1 2">
    <name type="scientific">Geodia barretti</name>
    <name type="common">Barrett's horny sponge</name>
    <dbReference type="NCBI Taxonomy" id="519541"/>
    <lineage>
        <taxon>Eukaryota</taxon>
        <taxon>Metazoa</taxon>
        <taxon>Porifera</taxon>
        <taxon>Demospongiae</taxon>
        <taxon>Heteroscleromorpha</taxon>
        <taxon>Tetractinellida</taxon>
        <taxon>Astrophorina</taxon>
        <taxon>Geodiidae</taxon>
        <taxon>Geodia</taxon>
    </lineage>
</organism>